<dbReference type="GO" id="GO:0000105">
    <property type="term" value="P:L-histidine biosynthetic process"/>
    <property type="evidence" value="ECO:0007669"/>
    <property type="project" value="UniProtKB-UniRule"/>
</dbReference>
<keyword evidence="9" id="KW-0808">Transferase</keyword>
<comment type="miscellaneous">
    <text evidence="7">This function is generally fulfilled by the C-terminal part of HisG, which is missing in some bacteria such as this one.</text>
</comment>
<evidence type="ECO:0000313" key="10">
    <source>
        <dbReference type="Proteomes" id="UP001138802"/>
    </source>
</evidence>
<evidence type="ECO:0000256" key="1">
    <source>
        <dbReference type="ARBA" id="ARBA00004496"/>
    </source>
</evidence>
<comment type="pathway">
    <text evidence="2 7">Amino-acid biosynthesis; L-histidine biosynthesis; L-histidine from 5-phospho-alpha-D-ribose 1-diphosphate: step 1/9.</text>
</comment>
<dbReference type="InterPro" id="IPR041715">
    <property type="entry name" value="HisRS-like_core"/>
</dbReference>
<dbReference type="InterPro" id="IPR004517">
    <property type="entry name" value="HisZ"/>
</dbReference>
<keyword evidence="7" id="KW-0028">Amino-acid biosynthesis</keyword>
<dbReference type="Proteomes" id="UP001138802">
    <property type="component" value="Unassembled WGS sequence"/>
</dbReference>
<dbReference type="RefSeq" id="WP_200388122.1">
    <property type="nucleotide sequence ID" value="NZ_NRSD01000011.1"/>
</dbReference>
<evidence type="ECO:0000256" key="6">
    <source>
        <dbReference type="ARBA" id="ARBA00025246"/>
    </source>
</evidence>
<dbReference type="NCBIfam" id="NF008935">
    <property type="entry name" value="PRK12292.1-1"/>
    <property type="match status" value="1"/>
</dbReference>
<dbReference type="InterPro" id="IPR045864">
    <property type="entry name" value="aa-tRNA-synth_II/BPL/LPL"/>
</dbReference>
<keyword evidence="10" id="KW-1185">Reference proteome</keyword>
<keyword evidence="7" id="KW-0368">Histidine biosynthesis</keyword>
<comment type="similarity">
    <text evidence="3 7">Belongs to the class-II aminoacyl-tRNA synthetase family. HisZ subfamily.</text>
</comment>
<comment type="subunit">
    <text evidence="7">Heteromultimer composed of HisG and HisZ subunits.</text>
</comment>
<dbReference type="NCBIfam" id="TIGR00443">
    <property type="entry name" value="hisZ_biosyn_reg"/>
    <property type="match status" value="1"/>
</dbReference>
<evidence type="ECO:0000256" key="5">
    <source>
        <dbReference type="ARBA" id="ARBA00022490"/>
    </source>
</evidence>
<dbReference type="PANTHER" id="PTHR11476">
    <property type="entry name" value="HISTIDYL-TRNA SYNTHETASE"/>
    <property type="match status" value="1"/>
</dbReference>
<dbReference type="Pfam" id="PF13393">
    <property type="entry name" value="tRNA-synt_His"/>
    <property type="match status" value="1"/>
</dbReference>
<dbReference type="SUPFAM" id="SSF55681">
    <property type="entry name" value="Class II aaRS and biotin synthetases"/>
    <property type="match status" value="1"/>
</dbReference>
<dbReference type="HAMAP" id="MF_00125">
    <property type="entry name" value="HisZ"/>
    <property type="match status" value="1"/>
</dbReference>
<comment type="caution">
    <text evidence="9">The sequence shown here is derived from an EMBL/GenBank/DDBJ whole genome shotgun (WGS) entry which is preliminary data.</text>
</comment>
<evidence type="ECO:0000256" key="3">
    <source>
        <dbReference type="ARBA" id="ARBA00005539"/>
    </source>
</evidence>
<dbReference type="Gene3D" id="3.30.930.10">
    <property type="entry name" value="Bira Bifunctional Protein, Domain 2"/>
    <property type="match status" value="1"/>
</dbReference>
<reference evidence="9 10" key="1">
    <citation type="journal article" date="2020" name="Microorganisms">
        <title>Osmotic Adaptation and Compatible Solute Biosynthesis of Phototrophic Bacteria as Revealed from Genome Analyses.</title>
        <authorList>
            <person name="Imhoff J.F."/>
            <person name="Rahn T."/>
            <person name="Kunzel S."/>
            <person name="Keller A."/>
            <person name="Neulinger S.C."/>
        </authorList>
    </citation>
    <scope>NUCLEOTIDE SEQUENCE [LARGE SCALE GENOMIC DNA]</scope>
    <source>
        <strain evidence="9 10">DSM 21303</strain>
    </source>
</reference>
<dbReference type="CDD" id="cd00773">
    <property type="entry name" value="HisRS-like_core"/>
    <property type="match status" value="1"/>
</dbReference>
<dbReference type="NCBIfam" id="NF009086">
    <property type="entry name" value="PRK12421.1"/>
    <property type="match status" value="1"/>
</dbReference>
<accession>A0A9X1B9I1</accession>
<evidence type="ECO:0000256" key="7">
    <source>
        <dbReference type="HAMAP-Rule" id="MF_00125"/>
    </source>
</evidence>
<name>A0A9X1B9I1_9GAMM</name>
<organism evidence="9 10">
    <name type="scientific">Thiocapsa imhoffii</name>
    <dbReference type="NCBI Taxonomy" id="382777"/>
    <lineage>
        <taxon>Bacteria</taxon>
        <taxon>Pseudomonadati</taxon>
        <taxon>Pseudomonadota</taxon>
        <taxon>Gammaproteobacteria</taxon>
        <taxon>Chromatiales</taxon>
        <taxon>Chromatiaceae</taxon>
        <taxon>Thiocapsa</taxon>
    </lineage>
</organism>
<protein>
    <recommendedName>
        <fullName evidence="4 7">ATP phosphoribosyltransferase regulatory subunit</fullName>
    </recommendedName>
</protein>
<keyword evidence="5 7" id="KW-0963">Cytoplasm</keyword>
<evidence type="ECO:0000313" key="9">
    <source>
        <dbReference type="EMBL" id="MBK1645318.1"/>
    </source>
</evidence>
<sequence>MNEERWLLPAGIEEILPPQARVIETLRRELLDLYSSWGYELVIPPFIDYLESLLTGTGQDLDLQTFKLTDQLSGRLLGVRADMTPQVARIDAHHLRRETPTRLCYLGTVLHTRSDDFAGTRSPLQIGAEIYGHSGIESDVEILRLIMLTLRTAGIRETYLDLGHVGIYRGLARQAGLSPVQEHDLFDALQRKAISEIETLIATSGVVGAQARMLTALAELNGSDALERATRLLREADPRVRAAVDELRQLAAELQRWLPDVSIHYDLAELRGYRYKTGAVFAAFVPGWGLEIARGGRYDDIGRVFGRARPAVGFSTDLKELLRHGARQDAVDAAVYAPWSADAALQECIMRLRAAGRRVIQALPEGASGPHPSALGCRQQLVERGGRWELEDLLANQG</sequence>
<evidence type="ECO:0000259" key="8">
    <source>
        <dbReference type="Pfam" id="PF13393"/>
    </source>
</evidence>
<dbReference type="GO" id="GO:0005737">
    <property type="term" value="C:cytoplasm"/>
    <property type="evidence" value="ECO:0007669"/>
    <property type="project" value="UniProtKB-SubCell"/>
</dbReference>
<evidence type="ECO:0000256" key="4">
    <source>
        <dbReference type="ARBA" id="ARBA00020397"/>
    </source>
</evidence>
<proteinExistence type="inferred from homology"/>
<dbReference type="PANTHER" id="PTHR11476:SF7">
    <property type="entry name" value="HISTIDINE--TRNA LIGASE"/>
    <property type="match status" value="1"/>
</dbReference>
<gene>
    <name evidence="7" type="primary">hisZ</name>
    <name evidence="9" type="ORF">CKO25_11835</name>
</gene>
<dbReference type="EMBL" id="NRSD01000011">
    <property type="protein sequence ID" value="MBK1645318.1"/>
    <property type="molecule type" value="Genomic_DNA"/>
</dbReference>
<feature type="domain" description="Class II Histidinyl-tRNA synthetase (HisRS)-like catalytic core" evidence="8">
    <location>
        <begin position="11"/>
        <end position="321"/>
    </location>
</feature>
<keyword evidence="9" id="KW-0328">Glycosyltransferase</keyword>
<comment type="subcellular location">
    <subcellularLocation>
        <location evidence="1 7">Cytoplasm</location>
    </subcellularLocation>
</comment>
<dbReference type="GO" id="GO:0016757">
    <property type="term" value="F:glycosyltransferase activity"/>
    <property type="evidence" value="ECO:0007669"/>
    <property type="project" value="UniProtKB-KW"/>
</dbReference>
<comment type="function">
    <text evidence="6 7">Required for the first step of histidine biosynthesis. May allow the feedback regulation of ATP phosphoribosyltransferase activity by histidine.</text>
</comment>
<dbReference type="AlphaFoldDB" id="A0A9X1B9I1"/>
<evidence type="ECO:0000256" key="2">
    <source>
        <dbReference type="ARBA" id="ARBA00004667"/>
    </source>
</evidence>